<dbReference type="InterPro" id="IPR000873">
    <property type="entry name" value="AMP-dep_synth/lig_dom"/>
</dbReference>
<dbReference type="RefSeq" id="WP_141004161.1">
    <property type="nucleotide sequence ID" value="NZ_BAAAOR010000026.1"/>
</dbReference>
<comment type="caution">
    <text evidence="3">The sequence shown here is derived from an EMBL/GenBank/DDBJ whole genome shotgun (WGS) entry which is preliminary data.</text>
</comment>
<dbReference type="PANTHER" id="PTHR43767">
    <property type="entry name" value="LONG-CHAIN-FATTY-ACID--COA LIGASE"/>
    <property type="match status" value="1"/>
</dbReference>
<dbReference type="PANTHER" id="PTHR43767:SF1">
    <property type="entry name" value="NONRIBOSOMAL PEPTIDE SYNTHASE PES1 (EUROFUNG)-RELATED"/>
    <property type="match status" value="1"/>
</dbReference>
<name>A0ABN2AZL4_9ACTN</name>
<proteinExistence type="predicted"/>
<gene>
    <name evidence="3" type="ORF">GCM10009788_36710</name>
</gene>
<dbReference type="InterPro" id="IPR045851">
    <property type="entry name" value="AMP-bd_C_sf"/>
</dbReference>
<feature type="domain" description="AMP-dependent synthetase/ligase" evidence="1">
    <location>
        <begin position="38"/>
        <end position="416"/>
    </location>
</feature>
<dbReference type="InterPro" id="IPR042099">
    <property type="entry name" value="ANL_N_sf"/>
</dbReference>
<dbReference type="InterPro" id="IPR050237">
    <property type="entry name" value="ATP-dep_AMP-bd_enzyme"/>
</dbReference>
<evidence type="ECO:0000259" key="2">
    <source>
        <dbReference type="Pfam" id="PF13193"/>
    </source>
</evidence>
<dbReference type="Gene3D" id="3.30.300.30">
    <property type="match status" value="1"/>
</dbReference>
<dbReference type="Pfam" id="PF13193">
    <property type="entry name" value="AMP-binding_C"/>
    <property type="match status" value="1"/>
</dbReference>
<dbReference type="InterPro" id="IPR020845">
    <property type="entry name" value="AMP-binding_CS"/>
</dbReference>
<dbReference type="PROSITE" id="PS00455">
    <property type="entry name" value="AMP_BINDING"/>
    <property type="match status" value="1"/>
</dbReference>
<accession>A0ABN2AZL4</accession>
<evidence type="ECO:0000313" key="4">
    <source>
        <dbReference type="Proteomes" id="UP001500842"/>
    </source>
</evidence>
<sequence>MPERILRRRRIRTAADVAAIEAEGGAGLPADTILDCLRHVAAQHPDKPAILQIEAPDFLQPVRTVGYARLVADVEATANLFRALAGTSPSVVGLMLPMVPEGLSALWGAQTAGVGVPVNPFLDLAPVAAILRDTGATALVTTREILEAKGGADAVRALVPTLVDVLCVDDADPRTDLASRAAEHGDGLAFVPDPDPWRDALVMPTGGTTGAPKLVRLSQGGQLQVSWNVGALMGNEPDGVTAHGMPNFHCGGTISLGLRTVVFGGTLLTLTQVGFRSQQAVAAFWDIARHYRVTSLLATPTTALALLHGPGSAEGCVIRDFHVGGSAVPMELVRAFHDRFGIWLRENWGMTELHGTTTGHFGGSEQPRVGSVGRPLPFVRVKAVELDEHGRWIRDCQVGERGVLLTATPTVAAGYHDASRDDELLPSGVPGEVPAGARWASTGDVGTVDEDGYVWVFGRAKDLIIRGGHNIDPKEIEDALISHPAVRLAAAVGRPDLAKGELPIAYVQARDGVVADPEELLAHCREHVHERAAVPVEVIVIDEIPLTPVGKVAKPALRADAVRRVVGDLARSHDPSATVDLDRSGPRLAVDVTVTDPDVVEGLAQAVAGFEFATRLRIAEPVS</sequence>
<dbReference type="SUPFAM" id="SSF56801">
    <property type="entry name" value="Acetyl-CoA synthetase-like"/>
    <property type="match status" value="1"/>
</dbReference>
<evidence type="ECO:0000313" key="3">
    <source>
        <dbReference type="EMBL" id="GAA1529912.1"/>
    </source>
</evidence>
<organism evidence="3 4">
    <name type="scientific">Nocardioides humi</name>
    <dbReference type="NCBI Taxonomy" id="449461"/>
    <lineage>
        <taxon>Bacteria</taxon>
        <taxon>Bacillati</taxon>
        <taxon>Actinomycetota</taxon>
        <taxon>Actinomycetes</taxon>
        <taxon>Propionibacteriales</taxon>
        <taxon>Nocardioidaceae</taxon>
        <taxon>Nocardioides</taxon>
    </lineage>
</organism>
<dbReference type="InterPro" id="IPR025110">
    <property type="entry name" value="AMP-bd_C"/>
</dbReference>
<dbReference type="EMBL" id="BAAAOR010000026">
    <property type="protein sequence ID" value="GAA1529912.1"/>
    <property type="molecule type" value="Genomic_DNA"/>
</dbReference>
<dbReference type="Proteomes" id="UP001500842">
    <property type="component" value="Unassembled WGS sequence"/>
</dbReference>
<evidence type="ECO:0000259" key="1">
    <source>
        <dbReference type="Pfam" id="PF00501"/>
    </source>
</evidence>
<keyword evidence="4" id="KW-1185">Reference proteome</keyword>
<reference evidence="3 4" key="1">
    <citation type="journal article" date="2019" name="Int. J. Syst. Evol. Microbiol.">
        <title>The Global Catalogue of Microorganisms (GCM) 10K type strain sequencing project: providing services to taxonomists for standard genome sequencing and annotation.</title>
        <authorList>
            <consortium name="The Broad Institute Genomics Platform"/>
            <consortium name="The Broad Institute Genome Sequencing Center for Infectious Disease"/>
            <person name="Wu L."/>
            <person name="Ma J."/>
        </authorList>
    </citation>
    <scope>NUCLEOTIDE SEQUENCE [LARGE SCALE GENOMIC DNA]</scope>
    <source>
        <strain evidence="3 4">JCM 14942</strain>
    </source>
</reference>
<protein>
    <submittedName>
        <fullName evidence="3">Acyl-CoA synthetase</fullName>
    </submittedName>
</protein>
<feature type="domain" description="AMP-binding enzyme C-terminal" evidence="2">
    <location>
        <begin position="475"/>
        <end position="551"/>
    </location>
</feature>
<dbReference type="Gene3D" id="3.40.50.12780">
    <property type="entry name" value="N-terminal domain of ligase-like"/>
    <property type="match status" value="1"/>
</dbReference>
<dbReference type="Pfam" id="PF00501">
    <property type="entry name" value="AMP-binding"/>
    <property type="match status" value="1"/>
</dbReference>